<dbReference type="PANTHER" id="PTHR31616:SF0">
    <property type="entry name" value="GLUCAN 1,4-ALPHA-GLUCOSIDASE"/>
    <property type="match status" value="1"/>
</dbReference>
<evidence type="ECO:0000259" key="12">
    <source>
        <dbReference type="Pfam" id="PF00723"/>
    </source>
</evidence>
<keyword evidence="6" id="KW-0119">Carbohydrate metabolism</keyword>
<accession>A0A0D6P3D6</accession>
<dbReference type="AlphaFoldDB" id="A0A0D6P3D6"/>
<evidence type="ECO:0000256" key="4">
    <source>
        <dbReference type="ARBA" id="ARBA00019905"/>
    </source>
</evidence>
<dbReference type="InterPro" id="IPR011613">
    <property type="entry name" value="GH15-like"/>
</dbReference>
<evidence type="ECO:0000256" key="9">
    <source>
        <dbReference type="ARBA" id="ARBA00031637"/>
    </source>
</evidence>
<dbReference type="PANTHER" id="PTHR31616">
    <property type="entry name" value="TREHALASE"/>
    <property type="match status" value="1"/>
</dbReference>
<keyword evidence="7" id="KW-0326">Glycosidase</keyword>
<dbReference type="SUPFAM" id="SSF48208">
    <property type="entry name" value="Six-hairpin glycosidases"/>
    <property type="match status" value="1"/>
</dbReference>
<comment type="catalytic activity">
    <reaction evidence="1">
        <text>alpha,alpha-trehalose + H2O = alpha-D-glucose + beta-D-glucose</text>
        <dbReference type="Rhea" id="RHEA:32675"/>
        <dbReference type="ChEBI" id="CHEBI:15377"/>
        <dbReference type="ChEBI" id="CHEBI:15903"/>
        <dbReference type="ChEBI" id="CHEBI:16551"/>
        <dbReference type="ChEBI" id="CHEBI:17925"/>
        <dbReference type="EC" id="3.2.1.28"/>
    </reaction>
</comment>
<comment type="caution">
    <text evidence="14">The sequence shown here is derived from an EMBL/GenBank/DDBJ whole genome shotgun (WGS) entry which is preliminary data.</text>
</comment>
<dbReference type="InterPro" id="IPR012341">
    <property type="entry name" value="6hp_glycosidase-like_sf"/>
</dbReference>
<keyword evidence="15" id="KW-1185">Reference proteome</keyword>
<gene>
    <name evidence="14" type="ORF">Asru_0066_05</name>
</gene>
<comment type="cofactor">
    <cofactor evidence="10">
        <name>phosphate</name>
        <dbReference type="ChEBI" id="CHEBI:43474"/>
    </cofactor>
</comment>
<feature type="domain" description="GH15-like" evidence="12">
    <location>
        <begin position="223"/>
        <end position="588"/>
    </location>
</feature>
<protein>
    <recommendedName>
        <fullName evidence="4">Trehalase</fullName>
        <ecNumber evidence="3">3.2.1.28</ecNumber>
    </recommendedName>
    <alternativeName>
        <fullName evidence="8">Alpha,alpha-trehalase</fullName>
    </alternativeName>
    <alternativeName>
        <fullName evidence="9">Alpha,alpha-trehalose glucohydrolase</fullName>
    </alternativeName>
</protein>
<proteinExistence type="inferred from homology"/>
<evidence type="ECO:0000256" key="7">
    <source>
        <dbReference type="ARBA" id="ARBA00023295"/>
    </source>
</evidence>
<reference evidence="14 15" key="1">
    <citation type="submission" date="2012-11" db="EMBL/GenBank/DDBJ databases">
        <title>Whole genome sequence of Acidisphaera rubrifaciens HS-AP3.</title>
        <authorList>
            <person name="Azuma Y."/>
            <person name="Higashiura N."/>
            <person name="Hirakawa H."/>
            <person name="Matsushita K."/>
        </authorList>
    </citation>
    <scope>NUCLEOTIDE SEQUENCE [LARGE SCALE GENOMIC DNA]</scope>
    <source>
        <strain evidence="14 15">HS-AP3</strain>
    </source>
</reference>
<dbReference type="RefSeq" id="WP_241771075.1">
    <property type="nucleotide sequence ID" value="NZ_BANB01000066.1"/>
</dbReference>
<comment type="pathway">
    <text evidence="11">Glycan degradation; trehalose degradation; D-glucose from alpha,alpha-trehalose: step 1/1.</text>
</comment>
<dbReference type="Pfam" id="PF00723">
    <property type="entry name" value="Glyco_hydro_15"/>
    <property type="match status" value="1"/>
</dbReference>
<dbReference type="GO" id="GO:0005993">
    <property type="term" value="P:trehalose catabolic process"/>
    <property type="evidence" value="ECO:0007669"/>
    <property type="project" value="UniProtKB-ARBA"/>
</dbReference>
<dbReference type="FunFam" id="1.50.10.10:FF:000005">
    <property type="entry name" value="Glycosyl hydrolase, glucoamylase"/>
    <property type="match status" value="1"/>
</dbReference>
<dbReference type="GO" id="GO:0004555">
    <property type="term" value="F:alpha,alpha-trehalase activity"/>
    <property type="evidence" value="ECO:0007669"/>
    <property type="project" value="UniProtKB-EC"/>
</dbReference>
<evidence type="ECO:0000256" key="1">
    <source>
        <dbReference type="ARBA" id="ARBA00001576"/>
    </source>
</evidence>
<keyword evidence="5 14" id="KW-0378">Hydrolase</keyword>
<sequence length="601" mass="66372">MTDHDDVPPPIEDYAMIGDCRSAALVSRDGAIDWLCWPRFDSDALFARLLGTRDNGTWRIGPRDTGARITRRYRPGTMILETTFTTPGGTVRLTDFMPPGSVRPSVVRIIDGVDGSVEMALHVTVRFGYGDAVPWVTRLHEEHGLRAVVGPDMVVLRGPVPLEGEAMSSVAHFTVAAGERLAFVLTHGPSHRPMPEPLDAAAALSATDAYWTEWSGRMRYEHRYQDAVSRSLLTLKALTYAPTGGIVAAPTSSLPEQLGGPRNWDYRFCWLRDATLTLVALLHAGYTEEAAAWRAWLQRSVAGSPAQVQIMYGIGGERRLTEWEASWLPGYQGARPVRIGNAAHGQLQLDVYGEVMDALYQARSAGLPVNGEDVALQAALLDHLAEIWDQPDEGIWEVRGGRRHFTFSKVMAWVAFDRAVRSAEEMGLDLPLDRMRALRDRVHADVCAHGYSPARGAFTQSYGEPGLDASLLLLPIVGFLPHDDPRVRGTVAAIERELVEDGFVLRYRTEEGKDGLPPGEGVFLACSFWLADNMVLQGRIDEARALFERLLSLRNDVGLLSEEYDPKARRLVGNFPQAFSHLALLHTAFHLAEQGPLGLRD</sequence>
<evidence type="ECO:0000256" key="5">
    <source>
        <dbReference type="ARBA" id="ARBA00022801"/>
    </source>
</evidence>
<evidence type="ECO:0000256" key="6">
    <source>
        <dbReference type="ARBA" id="ARBA00023277"/>
    </source>
</evidence>
<evidence type="ECO:0000313" key="14">
    <source>
        <dbReference type="EMBL" id="GAN76162.1"/>
    </source>
</evidence>
<dbReference type="Gene3D" id="1.50.10.10">
    <property type="match status" value="1"/>
</dbReference>
<evidence type="ECO:0000259" key="13">
    <source>
        <dbReference type="Pfam" id="PF19291"/>
    </source>
</evidence>
<dbReference type="Proteomes" id="UP000032680">
    <property type="component" value="Unassembled WGS sequence"/>
</dbReference>
<evidence type="ECO:0000256" key="10">
    <source>
        <dbReference type="ARBA" id="ARBA00053030"/>
    </source>
</evidence>
<evidence type="ECO:0000256" key="2">
    <source>
        <dbReference type="ARBA" id="ARBA00006188"/>
    </source>
</evidence>
<evidence type="ECO:0000256" key="3">
    <source>
        <dbReference type="ARBA" id="ARBA00012757"/>
    </source>
</evidence>
<dbReference type="EC" id="3.2.1.28" evidence="3"/>
<dbReference type="InterPro" id="IPR008928">
    <property type="entry name" value="6-hairpin_glycosidase_sf"/>
</dbReference>
<evidence type="ECO:0000256" key="8">
    <source>
        <dbReference type="ARBA" id="ARBA00030473"/>
    </source>
</evidence>
<comment type="similarity">
    <text evidence="2">Belongs to the glycosyl hydrolase 15 family.</text>
</comment>
<dbReference type="Pfam" id="PF19291">
    <property type="entry name" value="TREH_N"/>
    <property type="match status" value="1"/>
</dbReference>
<evidence type="ECO:0000313" key="15">
    <source>
        <dbReference type="Proteomes" id="UP000032680"/>
    </source>
</evidence>
<dbReference type="EMBL" id="BANB01000066">
    <property type="protein sequence ID" value="GAN76162.1"/>
    <property type="molecule type" value="Genomic_DNA"/>
</dbReference>
<organism evidence="14 15">
    <name type="scientific">Acidisphaera rubrifaciens HS-AP3</name>
    <dbReference type="NCBI Taxonomy" id="1231350"/>
    <lineage>
        <taxon>Bacteria</taxon>
        <taxon>Pseudomonadati</taxon>
        <taxon>Pseudomonadota</taxon>
        <taxon>Alphaproteobacteria</taxon>
        <taxon>Acetobacterales</taxon>
        <taxon>Acetobacteraceae</taxon>
        <taxon>Acidisphaera</taxon>
    </lineage>
</organism>
<evidence type="ECO:0000256" key="11">
    <source>
        <dbReference type="ARBA" id="ARBA00060615"/>
    </source>
</evidence>
<dbReference type="InterPro" id="IPR045582">
    <property type="entry name" value="Trehalase-like_N"/>
</dbReference>
<feature type="domain" description="Trehalase-like N-terminal" evidence="13">
    <location>
        <begin position="8"/>
        <end position="159"/>
    </location>
</feature>
<name>A0A0D6P3D6_9PROT</name>